<proteinExistence type="predicted"/>
<organism evidence="2 3">
    <name type="scientific">Candidatus Roizmanbacteria bacterium RIFCSPLOWO2_02_FULL_36_11</name>
    <dbReference type="NCBI Taxonomy" id="1802071"/>
    <lineage>
        <taxon>Bacteria</taxon>
        <taxon>Candidatus Roizmaniibacteriota</taxon>
    </lineage>
</organism>
<feature type="region of interest" description="Disordered" evidence="1">
    <location>
        <begin position="769"/>
        <end position="819"/>
    </location>
</feature>
<reference evidence="2 3" key="1">
    <citation type="journal article" date="2016" name="Nat. Commun.">
        <title>Thousands of microbial genomes shed light on interconnected biogeochemical processes in an aquifer system.</title>
        <authorList>
            <person name="Anantharaman K."/>
            <person name="Brown C.T."/>
            <person name="Hug L.A."/>
            <person name="Sharon I."/>
            <person name="Castelle C.J."/>
            <person name="Probst A.J."/>
            <person name="Thomas B.C."/>
            <person name="Singh A."/>
            <person name="Wilkins M.J."/>
            <person name="Karaoz U."/>
            <person name="Brodie E.L."/>
            <person name="Williams K.H."/>
            <person name="Hubbard S.S."/>
            <person name="Banfield J.F."/>
        </authorList>
    </citation>
    <scope>NUCLEOTIDE SEQUENCE [LARGE SCALE GENOMIC DNA]</scope>
</reference>
<feature type="region of interest" description="Disordered" evidence="1">
    <location>
        <begin position="1"/>
        <end position="29"/>
    </location>
</feature>
<evidence type="ECO:0000313" key="2">
    <source>
        <dbReference type="EMBL" id="OGK54967.1"/>
    </source>
</evidence>
<evidence type="ECO:0000313" key="3">
    <source>
        <dbReference type="Proteomes" id="UP000177418"/>
    </source>
</evidence>
<feature type="region of interest" description="Disordered" evidence="1">
    <location>
        <begin position="67"/>
        <end position="160"/>
    </location>
</feature>
<comment type="caution">
    <text evidence="2">The sequence shown here is derived from an EMBL/GenBank/DDBJ whole genome shotgun (WGS) entry which is preliminary data.</text>
</comment>
<feature type="compositionally biased region" description="Basic and acidic residues" evidence="1">
    <location>
        <begin position="795"/>
        <end position="819"/>
    </location>
</feature>
<feature type="compositionally biased region" description="Pro residues" evidence="1">
    <location>
        <begin position="126"/>
        <end position="145"/>
    </location>
</feature>
<feature type="compositionally biased region" description="Polar residues" evidence="1">
    <location>
        <begin position="779"/>
        <end position="794"/>
    </location>
</feature>
<feature type="compositionally biased region" description="Polar residues" evidence="1">
    <location>
        <begin position="85"/>
        <end position="103"/>
    </location>
</feature>
<dbReference type="EMBL" id="MGAV01000012">
    <property type="protein sequence ID" value="OGK54967.1"/>
    <property type="molecule type" value="Genomic_DNA"/>
</dbReference>
<sequence length="819" mass="90323">MDPDMAEQARPQPDIVADPMGEQAGVPGFGHDLLDTARRYKGRIAASLGTVALAATLAFAQDQGPIHVQAQSGPGPGTGTPFPTAQMTPTTEGTVSASSNRPNVSYLPLGLNNAEPESAGTGAPPTRTPTPLRPTDKPPPSPPSSPTHVEPTATATKEASVIPEGAYLTAALPESEIARANGGRTETLIPEILQVADGEFGLKNGTIKPRLIDFEAAGSSPVPYEVRLHTPFGTGCVQYDPTDQSFYLATGWNLNTDVRISVGGGDWEERILLLQTDNLNGQFEYWIDNEQMLHLTFINGDARISQQIALRPGASDLSLPGMIAGSTQTPGSTGMRAGFDFASENQPLTIDTELYRAFEREGVTPYLSPDLENVTYGRLRGHNFTNPDYVKALLNFNGASLSRITRGDGTGLYPAGNKAAYGIQHSELTELRLIKQWQRMHGLSPTIYDAHINAELPRTWENESDDDLRAEFDRRATDAFIFGSEGLTEEEQQKLLIVVFNSIYPYSTEGPGVSAWVEKFPGEDFVHRGFQNALRAGAKRVGQRIDYMFSRYRNLDDRRDRVFTELKKQQRYTFTEEGGAPLLTADGHPYQFRQSLTIAGEFNPEDFINPPSGKPDVIKDAQKAITDLTTKVDNIDEIAVEIGIPVGAGPGQWNAIPESKKPVVLANIMESVLQLAYDNVNNDVTVDGSNLPDVVIPYLSHPVFREQMMNFLNQREVTRRLQSPNLSPEQRSQLQLQLRRLQLEHENGFATPLDRVDYDEHQMANYINPDSSRVRRGGQTVSARRNRGKNNYSGRQRDAQQRFARQERAEHEEKLAKAA</sequence>
<dbReference type="AlphaFoldDB" id="A0A1F7JH68"/>
<dbReference type="Proteomes" id="UP000177418">
    <property type="component" value="Unassembled WGS sequence"/>
</dbReference>
<evidence type="ECO:0000256" key="1">
    <source>
        <dbReference type="SAM" id="MobiDB-lite"/>
    </source>
</evidence>
<accession>A0A1F7JH68</accession>
<gene>
    <name evidence="2" type="ORF">A3H78_00640</name>
</gene>
<protein>
    <submittedName>
        <fullName evidence="2">Uncharacterized protein</fullName>
    </submittedName>
</protein>
<name>A0A1F7JH68_9BACT</name>